<keyword evidence="1" id="KW-0472">Membrane</keyword>
<reference evidence="3" key="1">
    <citation type="submission" date="2016-11" db="EMBL/GenBank/DDBJ databases">
        <authorList>
            <person name="Varghese N."/>
            <person name="Submissions S."/>
        </authorList>
    </citation>
    <scope>NUCLEOTIDE SEQUENCE [LARGE SCALE GENOMIC DNA]</scope>
    <source>
        <strain evidence="3">CGMCC 1.8995</strain>
    </source>
</reference>
<dbReference type="RefSeq" id="WP_155523178.1">
    <property type="nucleotide sequence ID" value="NZ_FQWD01000001.1"/>
</dbReference>
<dbReference type="STRING" id="634436.SAMN05216361_0852"/>
<name>A0A1M5FI17_9ALTE</name>
<evidence type="ECO:0000313" key="3">
    <source>
        <dbReference type="Proteomes" id="UP000184520"/>
    </source>
</evidence>
<dbReference type="Proteomes" id="UP000184520">
    <property type="component" value="Unassembled WGS sequence"/>
</dbReference>
<evidence type="ECO:0000256" key="1">
    <source>
        <dbReference type="SAM" id="Phobius"/>
    </source>
</evidence>
<keyword evidence="3" id="KW-1185">Reference proteome</keyword>
<feature type="transmembrane region" description="Helical" evidence="1">
    <location>
        <begin position="28"/>
        <end position="50"/>
    </location>
</feature>
<keyword evidence="1" id="KW-1133">Transmembrane helix</keyword>
<organism evidence="2 3">
    <name type="scientific">Marisediminitalea aggregata</name>
    <dbReference type="NCBI Taxonomy" id="634436"/>
    <lineage>
        <taxon>Bacteria</taxon>
        <taxon>Pseudomonadati</taxon>
        <taxon>Pseudomonadota</taxon>
        <taxon>Gammaproteobacteria</taxon>
        <taxon>Alteromonadales</taxon>
        <taxon>Alteromonadaceae</taxon>
        <taxon>Marisediminitalea</taxon>
    </lineage>
</organism>
<protein>
    <submittedName>
        <fullName evidence="2">Uncharacterized protein</fullName>
    </submittedName>
</protein>
<accession>A0A1M5FI17</accession>
<gene>
    <name evidence="2" type="ORF">SAMN05216361_0852</name>
</gene>
<proteinExistence type="predicted"/>
<evidence type="ECO:0000313" key="2">
    <source>
        <dbReference type="EMBL" id="SHF91163.1"/>
    </source>
</evidence>
<dbReference type="EMBL" id="FQWD01000001">
    <property type="protein sequence ID" value="SHF91163.1"/>
    <property type="molecule type" value="Genomic_DNA"/>
</dbReference>
<dbReference type="AlphaFoldDB" id="A0A1M5FI17"/>
<sequence length="53" mass="5901">MLLIIVLMTVLTGVVIKRLGVSHSMQGMGKLVLLTSIYLVFLYKVVLGLITRR</sequence>
<keyword evidence="1" id="KW-0812">Transmembrane</keyword>